<dbReference type="PANTHER" id="PTHR33067:SF31">
    <property type="entry name" value="RNA-DIRECTED DNA POLYMERASE"/>
    <property type="match status" value="1"/>
</dbReference>
<dbReference type="InterPro" id="IPR021109">
    <property type="entry name" value="Peptidase_aspartic_dom_sf"/>
</dbReference>
<dbReference type="Proteomes" id="UP001604336">
    <property type="component" value="Unassembled WGS sequence"/>
</dbReference>
<sequence length="176" mass="20455">MVEDVFIKMDRFIFPVDFIILDIEENQNMPVILCRPLLATSRALIDTEKCELILRVLDDERAVFSMYTVPEQLVNLKECFIIDEVVRIGLENCKPDENIGELVAILEDEKEQFKIWRAKNTSCKVDNCKQFMTRGFVATEELEANMLMEPRSSVEGNKEKLQLKLMPLKGMQFCKI</sequence>
<dbReference type="Gene3D" id="2.40.70.10">
    <property type="entry name" value="Acid Proteases"/>
    <property type="match status" value="1"/>
</dbReference>
<accession>A0ABD1RFM8</accession>
<proteinExistence type="predicted"/>
<comment type="caution">
    <text evidence="1">The sequence shown here is derived from an EMBL/GenBank/DDBJ whole genome shotgun (WGS) entry which is preliminary data.</text>
</comment>
<reference evidence="2" key="1">
    <citation type="submission" date="2024-07" db="EMBL/GenBank/DDBJ databases">
        <title>Two chromosome-level genome assemblies of Korean endemic species Abeliophyllum distichum and Forsythia ovata (Oleaceae).</title>
        <authorList>
            <person name="Jang H."/>
        </authorList>
    </citation>
    <scope>NUCLEOTIDE SEQUENCE [LARGE SCALE GENOMIC DNA]</scope>
</reference>
<name>A0ABD1RFM8_9LAMI</name>
<gene>
    <name evidence="1" type="ORF">Adt_31946</name>
</gene>
<evidence type="ECO:0000313" key="2">
    <source>
        <dbReference type="Proteomes" id="UP001604336"/>
    </source>
</evidence>
<protein>
    <submittedName>
        <fullName evidence="1">Uncharacterized protein</fullName>
    </submittedName>
</protein>
<evidence type="ECO:0000313" key="1">
    <source>
        <dbReference type="EMBL" id="KAL2487190.1"/>
    </source>
</evidence>
<dbReference type="PANTHER" id="PTHR33067">
    <property type="entry name" value="RNA-DIRECTED DNA POLYMERASE-RELATED"/>
    <property type="match status" value="1"/>
</dbReference>
<organism evidence="1 2">
    <name type="scientific">Abeliophyllum distichum</name>
    <dbReference type="NCBI Taxonomy" id="126358"/>
    <lineage>
        <taxon>Eukaryota</taxon>
        <taxon>Viridiplantae</taxon>
        <taxon>Streptophyta</taxon>
        <taxon>Embryophyta</taxon>
        <taxon>Tracheophyta</taxon>
        <taxon>Spermatophyta</taxon>
        <taxon>Magnoliopsida</taxon>
        <taxon>eudicotyledons</taxon>
        <taxon>Gunneridae</taxon>
        <taxon>Pentapetalae</taxon>
        <taxon>asterids</taxon>
        <taxon>lamiids</taxon>
        <taxon>Lamiales</taxon>
        <taxon>Oleaceae</taxon>
        <taxon>Forsythieae</taxon>
        <taxon>Abeliophyllum</taxon>
    </lineage>
</organism>
<keyword evidence="2" id="KW-1185">Reference proteome</keyword>
<dbReference type="EMBL" id="JBFOLK010000009">
    <property type="protein sequence ID" value="KAL2487190.1"/>
    <property type="molecule type" value="Genomic_DNA"/>
</dbReference>
<dbReference type="AlphaFoldDB" id="A0ABD1RFM8"/>